<evidence type="ECO:0008006" key="4">
    <source>
        <dbReference type="Google" id="ProtNLM"/>
    </source>
</evidence>
<keyword evidence="1" id="KW-0732">Signal</keyword>
<dbReference type="RefSeq" id="WP_156714109.1">
    <property type="nucleotide sequence ID" value="NZ_WPHG01000004.1"/>
</dbReference>
<feature type="chain" id="PRO_5032541082" description="Zinc transport system substrate-binding protein" evidence="1">
    <location>
        <begin position="25"/>
        <end position="400"/>
    </location>
</feature>
<name>A0A844QM88_9HYPH</name>
<dbReference type="SUPFAM" id="SSF50969">
    <property type="entry name" value="YVTN repeat-like/Quinoprotein amine dehydrogenase"/>
    <property type="match status" value="1"/>
</dbReference>
<evidence type="ECO:0000313" key="3">
    <source>
        <dbReference type="Proteomes" id="UP000463224"/>
    </source>
</evidence>
<proteinExistence type="predicted"/>
<feature type="signal peptide" evidence="1">
    <location>
        <begin position="1"/>
        <end position="24"/>
    </location>
</feature>
<comment type="caution">
    <text evidence="2">The sequence shown here is derived from an EMBL/GenBank/DDBJ whole genome shotgun (WGS) entry which is preliminary data.</text>
</comment>
<dbReference type="Proteomes" id="UP000463224">
    <property type="component" value="Unassembled WGS sequence"/>
</dbReference>
<accession>A0A844QM88</accession>
<sequence length="400" mass="42496">MTVRFHRPMILACAIALSGYPACAEQIEAWRVFVADHSEPVVRAFDLREGKEVDRFALAGAARLHRSQSGRVVYAVQRDANRVQMIGTGIALGDHGDHGDITIEAPALLDAILAGRKPVHLVERDGTVAAFFDDEGIARLVSEHAALEGTEEPRDIASSAPHHGVAIPFGVHLLVTRPHPSDPGALPVGLDLFGPDGAPTGDHAPCPDLHGEAQSGNLVAVACATGLLVVAPGPERPDIRHLPYATGLPEGKTTKLVGGKGLRYFLGNFAARTLVLIDPTQAEESFRPVELPTRVVDFATHPAKPRFALAFTEDGYLHRIDVIAGQIDRSVRLTAPYSMDGHWSDPRPRIAVAGPLIVVSDPLAGHLHVVDTETFEPTGAIAVEGEPFSLVAVGGAGETH</sequence>
<dbReference type="EMBL" id="WPHG01000004">
    <property type="protein sequence ID" value="MVA99158.1"/>
    <property type="molecule type" value="Genomic_DNA"/>
</dbReference>
<evidence type="ECO:0000256" key="1">
    <source>
        <dbReference type="SAM" id="SignalP"/>
    </source>
</evidence>
<evidence type="ECO:0000313" key="2">
    <source>
        <dbReference type="EMBL" id="MVA99158.1"/>
    </source>
</evidence>
<gene>
    <name evidence="2" type="ORF">GN330_18065</name>
</gene>
<dbReference type="AlphaFoldDB" id="A0A844QM88"/>
<reference evidence="2 3" key="1">
    <citation type="submission" date="2019-12" db="EMBL/GenBank/DDBJ databases">
        <title>Nitratireductor arenosus sp. nov., Isolated from sea sand, Jeju island, South Korea.</title>
        <authorList>
            <person name="Kim W."/>
        </authorList>
    </citation>
    <scope>NUCLEOTIDE SEQUENCE [LARGE SCALE GENOMIC DNA]</scope>
    <source>
        <strain evidence="2 3">CAU 1489</strain>
    </source>
</reference>
<dbReference type="InterPro" id="IPR011044">
    <property type="entry name" value="Quino_amine_DH_bsu"/>
</dbReference>
<keyword evidence="3" id="KW-1185">Reference proteome</keyword>
<protein>
    <recommendedName>
        <fullName evidence="4">Zinc transport system substrate-binding protein</fullName>
    </recommendedName>
</protein>
<organism evidence="2 3">
    <name type="scientific">Nitratireductor arenosus</name>
    <dbReference type="NCBI Taxonomy" id="2682096"/>
    <lineage>
        <taxon>Bacteria</taxon>
        <taxon>Pseudomonadati</taxon>
        <taxon>Pseudomonadota</taxon>
        <taxon>Alphaproteobacteria</taxon>
        <taxon>Hyphomicrobiales</taxon>
        <taxon>Phyllobacteriaceae</taxon>
        <taxon>Nitratireductor</taxon>
    </lineage>
</organism>